<dbReference type="InterPro" id="IPR031321">
    <property type="entry name" value="UCP012641"/>
</dbReference>
<dbReference type="Gene3D" id="3.40.390.70">
    <property type="match status" value="1"/>
</dbReference>
<accession>A0A0H4PXF4</accession>
<dbReference type="EMBL" id="CP012040">
    <property type="protein sequence ID" value="AKP53067.1"/>
    <property type="molecule type" value="Genomic_DNA"/>
</dbReference>
<dbReference type="KEGG" id="camu:CA2015_3690"/>
<name>A0A0H4PXF4_9BACT</name>
<dbReference type="Proteomes" id="UP000036520">
    <property type="component" value="Chromosome"/>
</dbReference>
<dbReference type="RefSeq" id="WP_048644613.1">
    <property type="nucleotide sequence ID" value="NZ_CP012040.1"/>
</dbReference>
<protein>
    <recommendedName>
        <fullName evidence="1">Zinc-ribbon domain-containing protein</fullName>
    </recommendedName>
</protein>
<dbReference type="AlphaFoldDB" id="A0A0H4PXF4"/>
<reference evidence="2 3" key="1">
    <citation type="submission" date="2015-07" db="EMBL/GenBank/DDBJ databases">
        <authorList>
            <person name="Kim K.M."/>
        </authorList>
    </citation>
    <scope>NUCLEOTIDE SEQUENCE [LARGE SCALE GENOMIC DNA]</scope>
    <source>
        <strain evidence="2 3">KCTC 12363</strain>
    </source>
</reference>
<keyword evidence="3" id="KW-1185">Reference proteome</keyword>
<feature type="domain" description="Zinc-ribbon" evidence="1">
    <location>
        <begin position="3"/>
        <end position="93"/>
    </location>
</feature>
<organism evidence="2 3">
    <name type="scientific">Cyclobacterium amurskyense</name>
    <dbReference type="NCBI Taxonomy" id="320787"/>
    <lineage>
        <taxon>Bacteria</taxon>
        <taxon>Pseudomonadati</taxon>
        <taxon>Bacteroidota</taxon>
        <taxon>Cytophagia</taxon>
        <taxon>Cytophagales</taxon>
        <taxon>Cyclobacteriaceae</taxon>
        <taxon>Cyclobacterium</taxon>
    </lineage>
</organism>
<evidence type="ECO:0000313" key="2">
    <source>
        <dbReference type="EMBL" id="AKP53067.1"/>
    </source>
</evidence>
<dbReference type="Pfam" id="PF15887">
    <property type="entry name" value="Peptidase_Mx"/>
    <property type="match status" value="1"/>
</dbReference>
<evidence type="ECO:0000313" key="3">
    <source>
        <dbReference type="Proteomes" id="UP000036520"/>
    </source>
</evidence>
<dbReference type="PIRSF" id="PIRSF012641">
    <property type="entry name" value="UCP012641"/>
    <property type="match status" value="1"/>
</dbReference>
<dbReference type="PATRIC" id="fig|320787.5.peg.4042"/>
<dbReference type="InterPro" id="IPR011201">
    <property type="entry name" value="Zinc-ribbon_6_bact"/>
</dbReference>
<proteinExistence type="predicted"/>
<dbReference type="OrthoDB" id="256753at2"/>
<sequence length="357" mass="40977">MKLFQCGHCRQLTFFENTHCSHCQSSLGFDPISLDLLALKESNGHFTTKDEAKVAFRFCENNKLDACNWLIPHASNDRFCRACSLNRVIPDLVNSAYKKRWIKIEQAKHRLVYALLRWNLPFFPWEESSGKGLGFEFKASQQQENVLTGHASGIITMNIAEADDVERAMARKQMDEVYRTVLGHFRHEIGHYYWEVLIAETDWLEKFRSIFGDESISYSDALDTHYSKGAPDNWQENFISAYASAHPWEDWAESWAHYLHMVDTLETANAFGLSINPKLTGMHDIVSTQFSEDAYGYIDFSMLLNQWTSLSLALNSLNRSMGLPDPYPFVISSPVSKKLAFIHELIHSLDLDTQQNA</sequence>
<dbReference type="STRING" id="320787.CA2015_3690"/>
<evidence type="ECO:0000259" key="1">
    <source>
        <dbReference type="Pfam" id="PF10005"/>
    </source>
</evidence>
<gene>
    <name evidence="2" type="ORF">CA2015_3690</name>
</gene>
<dbReference type="Pfam" id="PF10005">
    <property type="entry name" value="Zn_ribbon_DZR_6"/>
    <property type="match status" value="1"/>
</dbReference>